<dbReference type="AlphaFoldDB" id="A0A5F9DHI3"/>
<evidence type="ECO:0000256" key="5">
    <source>
        <dbReference type="ARBA" id="ARBA00007579"/>
    </source>
</evidence>
<reference evidence="17 18" key="1">
    <citation type="journal article" date="2011" name="Nature">
        <title>A high-resolution map of human evolutionary constraint using 29 mammals.</title>
        <authorList>
            <person name="Lindblad-Toh K."/>
            <person name="Garber M."/>
            <person name="Zuk O."/>
            <person name="Lin M.F."/>
            <person name="Parker B.J."/>
            <person name="Washietl S."/>
            <person name="Kheradpour P."/>
            <person name="Ernst J."/>
            <person name="Jordan G."/>
            <person name="Mauceli E."/>
            <person name="Ward L.D."/>
            <person name="Lowe C.B."/>
            <person name="Holloway A.K."/>
            <person name="Clamp M."/>
            <person name="Gnerre S."/>
            <person name="Alfoldi J."/>
            <person name="Beal K."/>
            <person name="Chang J."/>
            <person name="Clawson H."/>
            <person name="Cuff J."/>
            <person name="Di Palma F."/>
            <person name="Fitzgerald S."/>
            <person name="Flicek P."/>
            <person name="Guttman M."/>
            <person name="Hubisz M.J."/>
            <person name="Jaffe D.B."/>
            <person name="Jungreis I."/>
            <person name="Kent W.J."/>
            <person name="Kostka D."/>
            <person name="Lara M."/>
            <person name="Martins A.L."/>
            <person name="Massingham T."/>
            <person name="Moltke I."/>
            <person name="Raney B.J."/>
            <person name="Rasmussen M.D."/>
            <person name="Robinson J."/>
            <person name="Stark A."/>
            <person name="Vilella A.J."/>
            <person name="Wen J."/>
            <person name="Xie X."/>
            <person name="Zody M.C."/>
            <person name="Baldwin J."/>
            <person name="Bloom T."/>
            <person name="Chin C.W."/>
            <person name="Heiman D."/>
            <person name="Nicol R."/>
            <person name="Nusbaum C."/>
            <person name="Young S."/>
            <person name="Wilkinson J."/>
            <person name="Worley K.C."/>
            <person name="Kovar C.L."/>
            <person name="Muzny D.M."/>
            <person name="Gibbs R.A."/>
            <person name="Cree A."/>
            <person name="Dihn H.H."/>
            <person name="Fowler G."/>
            <person name="Jhangiani S."/>
            <person name="Joshi V."/>
            <person name="Lee S."/>
            <person name="Lewis L.R."/>
            <person name="Nazareth L.V."/>
            <person name="Okwuonu G."/>
            <person name="Santibanez J."/>
            <person name="Warren W.C."/>
            <person name="Mardis E.R."/>
            <person name="Weinstock G.M."/>
            <person name="Wilson R.K."/>
            <person name="Delehaunty K."/>
            <person name="Dooling D."/>
            <person name="Fronik C."/>
            <person name="Fulton L."/>
            <person name="Fulton B."/>
            <person name="Graves T."/>
            <person name="Minx P."/>
            <person name="Sodergren E."/>
            <person name="Birney E."/>
            <person name="Margulies E.H."/>
            <person name="Herrero J."/>
            <person name="Green E.D."/>
            <person name="Haussler D."/>
            <person name="Siepel A."/>
            <person name="Goldman N."/>
            <person name="Pollard K.S."/>
            <person name="Pedersen J.S."/>
            <person name="Lander E.S."/>
            <person name="Kellis M."/>
        </authorList>
    </citation>
    <scope>NUCLEOTIDE SEQUENCE [LARGE SCALE GENOMIC DNA]</scope>
    <source>
        <strain evidence="18">Thorbecke</strain>
    </source>
</reference>
<dbReference type="InParanoid" id="A0A5F9DHI3"/>
<dbReference type="GO" id="GO:0009240">
    <property type="term" value="P:isopentenyl diphosphate biosynthetic process"/>
    <property type="evidence" value="ECO:0007669"/>
    <property type="project" value="TreeGrafter"/>
</dbReference>
<evidence type="ECO:0000256" key="11">
    <source>
        <dbReference type="ARBA" id="ARBA00023140"/>
    </source>
</evidence>
<name>A0A5F9DHI3_RABIT</name>
<dbReference type="InterPro" id="IPR011876">
    <property type="entry name" value="IsopentenylPP_isomerase_typ1"/>
</dbReference>
<keyword evidence="12" id="KW-1207">Sterol metabolism</keyword>
<protein>
    <recommendedName>
        <fullName evidence="6">isopentenyl-diphosphate Delta-isomerase</fullName>
        <ecNumber evidence="6">5.3.3.2</ecNumber>
    </recommendedName>
</protein>
<evidence type="ECO:0000256" key="3">
    <source>
        <dbReference type="ARBA" id="ARBA00004275"/>
    </source>
</evidence>
<keyword evidence="15" id="KW-0413">Isomerase</keyword>
<dbReference type="InterPro" id="IPR015797">
    <property type="entry name" value="NUDIX_hydrolase-like_dom_sf"/>
</dbReference>
<reference evidence="17" key="2">
    <citation type="submission" date="2025-08" db="UniProtKB">
        <authorList>
            <consortium name="Ensembl"/>
        </authorList>
    </citation>
    <scope>IDENTIFICATION</scope>
    <source>
        <strain evidence="17">Thorbecke</strain>
    </source>
</reference>
<dbReference type="PANTHER" id="PTHR10885:SF1">
    <property type="entry name" value="ISOPENTENYL-DIPHOSPHATE DELTA-ISOMERASE 2"/>
    <property type="match status" value="1"/>
</dbReference>
<organism evidence="17 18">
    <name type="scientific">Oryctolagus cuniculus</name>
    <name type="common">Rabbit</name>
    <dbReference type="NCBI Taxonomy" id="9986"/>
    <lineage>
        <taxon>Eukaryota</taxon>
        <taxon>Metazoa</taxon>
        <taxon>Chordata</taxon>
        <taxon>Craniata</taxon>
        <taxon>Vertebrata</taxon>
        <taxon>Euteleostomi</taxon>
        <taxon>Mammalia</taxon>
        <taxon>Eutheria</taxon>
        <taxon>Euarchontoglires</taxon>
        <taxon>Glires</taxon>
        <taxon>Lagomorpha</taxon>
        <taxon>Leporidae</taxon>
        <taxon>Oryctolagus</taxon>
    </lineage>
</organism>
<dbReference type="Bgee" id="ENSOCUG00000030959">
    <property type="expression patterns" value="Expressed in ovary and 16 other cell types or tissues"/>
</dbReference>
<dbReference type="GO" id="GO:0006695">
    <property type="term" value="P:cholesterol biosynthetic process"/>
    <property type="evidence" value="ECO:0007669"/>
    <property type="project" value="UniProtKB-KW"/>
</dbReference>
<evidence type="ECO:0000256" key="6">
    <source>
        <dbReference type="ARBA" id="ARBA00012057"/>
    </source>
</evidence>
<dbReference type="PROSITE" id="PS51462">
    <property type="entry name" value="NUDIX"/>
    <property type="match status" value="1"/>
</dbReference>
<keyword evidence="9" id="KW-0443">Lipid metabolism</keyword>
<comment type="similarity">
    <text evidence="5">Belongs to the IPP isomerase type 1 family.</text>
</comment>
<dbReference type="Proteomes" id="UP000001811">
    <property type="component" value="Unplaced"/>
</dbReference>
<dbReference type="STRING" id="9986.ENSOCUP00000044818"/>
<keyword evidence="8" id="KW-0152">Cholesterol biosynthesis</keyword>
<evidence type="ECO:0000256" key="12">
    <source>
        <dbReference type="ARBA" id="ARBA00023166"/>
    </source>
</evidence>
<keyword evidence="13" id="KW-0753">Steroid metabolism</keyword>
<dbReference type="InterPro" id="IPR000086">
    <property type="entry name" value="NUDIX_hydrolase_dom"/>
</dbReference>
<feature type="domain" description="Nudix hydrolase" evidence="16">
    <location>
        <begin position="34"/>
        <end position="178"/>
    </location>
</feature>
<dbReference type="Ensembl" id="ENSOCUT00000046890.1">
    <property type="protein sequence ID" value="ENSOCUP00000044818.1"/>
    <property type="gene ID" value="ENSOCUG00000030959.1"/>
</dbReference>
<comment type="catalytic activity">
    <reaction evidence="1">
        <text>isopentenyl diphosphate = dimethylallyl diphosphate</text>
        <dbReference type="Rhea" id="RHEA:23284"/>
        <dbReference type="ChEBI" id="CHEBI:57623"/>
        <dbReference type="ChEBI" id="CHEBI:128769"/>
        <dbReference type="EC" id="5.3.3.2"/>
    </reaction>
</comment>
<evidence type="ECO:0000256" key="13">
    <source>
        <dbReference type="ARBA" id="ARBA00023221"/>
    </source>
</evidence>
<keyword evidence="9" id="KW-0444">Lipid biosynthesis</keyword>
<evidence type="ECO:0000256" key="8">
    <source>
        <dbReference type="ARBA" id="ARBA00022778"/>
    </source>
</evidence>
<dbReference type="Gene3D" id="3.90.79.10">
    <property type="entry name" value="Nucleoside Triphosphate Pyrophosphohydrolase"/>
    <property type="match status" value="1"/>
</dbReference>
<dbReference type="PANTHER" id="PTHR10885">
    <property type="entry name" value="ISOPENTENYL-DIPHOSPHATE DELTA-ISOMERASE"/>
    <property type="match status" value="1"/>
</dbReference>
<keyword evidence="14" id="KW-0414">Isoprene biosynthesis</keyword>
<dbReference type="CDD" id="cd02885">
    <property type="entry name" value="NUDIX_IPP_Isomerase"/>
    <property type="match status" value="1"/>
</dbReference>
<dbReference type="GeneTree" id="ENSGT00390000008527"/>
<keyword evidence="18" id="KW-1185">Reference proteome</keyword>
<comment type="function">
    <text evidence="2">Catalyzes the 1,3-allylic rearrangement of the homoallylic substrate isopentenyl (IPP) to its highly electrophilic allylic isomer, dimethylallyl diphosphate (DMAPP).</text>
</comment>
<evidence type="ECO:0000256" key="7">
    <source>
        <dbReference type="ARBA" id="ARBA00022548"/>
    </source>
</evidence>
<evidence type="ECO:0000256" key="15">
    <source>
        <dbReference type="ARBA" id="ARBA00023235"/>
    </source>
</evidence>
<evidence type="ECO:0000259" key="16">
    <source>
        <dbReference type="PROSITE" id="PS51462"/>
    </source>
</evidence>
<dbReference type="UniPathway" id="UPA00059">
    <property type="reaction ID" value="UER00104"/>
</dbReference>
<dbReference type="PIRSF" id="PIRSF018427">
    <property type="entry name" value="Isopntndiph_ism"/>
    <property type="match status" value="1"/>
</dbReference>
<evidence type="ECO:0000256" key="14">
    <source>
        <dbReference type="ARBA" id="ARBA00023229"/>
    </source>
</evidence>
<proteinExistence type="inferred from homology"/>
<comment type="subcellular location">
    <subcellularLocation>
        <location evidence="3">Peroxisome</location>
    </subcellularLocation>
</comment>
<keyword evidence="7" id="KW-0153">Cholesterol metabolism</keyword>
<sequence length="206" mass="23902">MIMAHLDELQIEQPEEVCIVRNIGMDEVEGASLLLHRGFSVVLFSMKDQFLVQQRSDAKYTFPGPFSESCSHHPLYNLAELEEKDTMGVRRAALRRLQAELGIPQDQYHTTISTNDCTSDDIWGDLEIACLLFVRKNLTMNPDPTEVKGYHYMTQEELWELLYRAAQGQVKVTPWFRIIAEGFLFKWWDHVHDIFPHVDPDKIHGL</sequence>
<evidence type="ECO:0000256" key="9">
    <source>
        <dbReference type="ARBA" id="ARBA00022955"/>
    </source>
</evidence>
<dbReference type="Pfam" id="PF00293">
    <property type="entry name" value="NUDIX"/>
    <property type="match status" value="1"/>
</dbReference>
<reference evidence="17" key="3">
    <citation type="submission" date="2025-09" db="UniProtKB">
        <authorList>
            <consortium name="Ensembl"/>
        </authorList>
    </citation>
    <scope>IDENTIFICATION</scope>
    <source>
        <strain evidence="17">Thorbecke</strain>
    </source>
</reference>
<dbReference type="EC" id="5.3.3.2" evidence="6"/>
<gene>
    <name evidence="17" type="primary">IDI2</name>
</gene>
<dbReference type="SMR" id="A0A5F9DHI3"/>
<dbReference type="GO" id="GO:0005777">
    <property type="term" value="C:peroxisome"/>
    <property type="evidence" value="ECO:0007669"/>
    <property type="project" value="UniProtKB-SubCell"/>
</dbReference>
<keyword evidence="9" id="KW-0752">Steroid biosynthesis</keyword>
<dbReference type="SUPFAM" id="SSF55811">
    <property type="entry name" value="Nudix"/>
    <property type="match status" value="1"/>
</dbReference>
<evidence type="ECO:0000256" key="1">
    <source>
        <dbReference type="ARBA" id="ARBA00000374"/>
    </source>
</evidence>
<evidence type="ECO:0000256" key="4">
    <source>
        <dbReference type="ARBA" id="ARBA00004826"/>
    </source>
</evidence>
<evidence type="ECO:0000313" key="17">
    <source>
        <dbReference type="Ensembl" id="ENSOCUP00000044818.1"/>
    </source>
</evidence>
<evidence type="ECO:0000313" key="18">
    <source>
        <dbReference type="Proteomes" id="UP000001811"/>
    </source>
</evidence>
<comment type="pathway">
    <text evidence="4">Isoprenoid biosynthesis; dimethylallyl diphosphate biosynthesis; dimethylallyl diphosphate from isopentenyl diphosphate: step 1/1.</text>
</comment>
<keyword evidence="10" id="KW-0756">Sterol biosynthesis</keyword>
<accession>A0A5F9DHI3</accession>
<evidence type="ECO:0000256" key="2">
    <source>
        <dbReference type="ARBA" id="ARBA00003951"/>
    </source>
</evidence>
<dbReference type="GO" id="GO:0004452">
    <property type="term" value="F:isopentenyl-diphosphate delta-isomerase activity"/>
    <property type="evidence" value="ECO:0007669"/>
    <property type="project" value="UniProtKB-EC"/>
</dbReference>
<dbReference type="GO" id="GO:0050992">
    <property type="term" value="P:dimethylallyl diphosphate biosynthetic process"/>
    <property type="evidence" value="ECO:0007669"/>
    <property type="project" value="UniProtKB-UniPathway"/>
</dbReference>
<evidence type="ECO:0000256" key="10">
    <source>
        <dbReference type="ARBA" id="ARBA00023011"/>
    </source>
</evidence>
<keyword evidence="11" id="KW-0576">Peroxisome</keyword>